<gene>
    <name evidence="2" type="ORF">chiPu_0014424</name>
</gene>
<keyword evidence="3" id="KW-1185">Reference proteome</keyword>
<dbReference type="EMBL" id="BEZZ01000763">
    <property type="protein sequence ID" value="GCC35934.1"/>
    <property type="molecule type" value="Genomic_DNA"/>
</dbReference>
<protein>
    <submittedName>
        <fullName evidence="2">Uncharacterized protein</fullName>
    </submittedName>
</protein>
<name>A0A401SZW1_CHIPU</name>
<comment type="caution">
    <text evidence="2">The sequence shown here is derived from an EMBL/GenBank/DDBJ whole genome shotgun (WGS) entry which is preliminary data.</text>
</comment>
<feature type="region of interest" description="Disordered" evidence="1">
    <location>
        <begin position="1"/>
        <end position="48"/>
    </location>
</feature>
<dbReference type="Proteomes" id="UP000287033">
    <property type="component" value="Unassembled WGS sequence"/>
</dbReference>
<evidence type="ECO:0000313" key="2">
    <source>
        <dbReference type="EMBL" id="GCC35934.1"/>
    </source>
</evidence>
<sequence>MRACAGGSPRRGVGGVAVRPDVTTRRPAPPARAPAIRTSGGRQRGGARARRVGWLLPSGAGRSLARAAGRLAGVPKRRAAVLSMRLCTLRSGIITGRMNVGCTLQGDGELWRQSLWVTLEGKQHESECV</sequence>
<accession>A0A401SZW1</accession>
<dbReference type="AlphaFoldDB" id="A0A401SZW1"/>
<evidence type="ECO:0000256" key="1">
    <source>
        <dbReference type="SAM" id="MobiDB-lite"/>
    </source>
</evidence>
<proteinExistence type="predicted"/>
<organism evidence="2 3">
    <name type="scientific">Chiloscyllium punctatum</name>
    <name type="common">Brownbanded bambooshark</name>
    <name type="synonym">Hemiscyllium punctatum</name>
    <dbReference type="NCBI Taxonomy" id="137246"/>
    <lineage>
        <taxon>Eukaryota</taxon>
        <taxon>Metazoa</taxon>
        <taxon>Chordata</taxon>
        <taxon>Craniata</taxon>
        <taxon>Vertebrata</taxon>
        <taxon>Chondrichthyes</taxon>
        <taxon>Elasmobranchii</taxon>
        <taxon>Galeomorphii</taxon>
        <taxon>Galeoidea</taxon>
        <taxon>Orectolobiformes</taxon>
        <taxon>Hemiscylliidae</taxon>
        <taxon>Chiloscyllium</taxon>
    </lineage>
</organism>
<reference evidence="2 3" key="1">
    <citation type="journal article" date="2018" name="Nat. Ecol. Evol.">
        <title>Shark genomes provide insights into elasmobranch evolution and the origin of vertebrates.</title>
        <authorList>
            <person name="Hara Y"/>
            <person name="Yamaguchi K"/>
            <person name="Onimaru K"/>
            <person name="Kadota M"/>
            <person name="Koyanagi M"/>
            <person name="Keeley SD"/>
            <person name="Tatsumi K"/>
            <person name="Tanaka K"/>
            <person name="Motone F"/>
            <person name="Kageyama Y"/>
            <person name="Nozu R"/>
            <person name="Adachi N"/>
            <person name="Nishimura O"/>
            <person name="Nakagawa R"/>
            <person name="Tanegashima C"/>
            <person name="Kiyatake I"/>
            <person name="Matsumoto R"/>
            <person name="Murakumo K"/>
            <person name="Nishida K"/>
            <person name="Terakita A"/>
            <person name="Kuratani S"/>
            <person name="Sato K"/>
            <person name="Hyodo S Kuraku.S."/>
        </authorList>
    </citation>
    <scope>NUCLEOTIDE SEQUENCE [LARGE SCALE GENOMIC DNA]</scope>
</reference>
<evidence type="ECO:0000313" key="3">
    <source>
        <dbReference type="Proteomes" id="UP000287033"/>
    </source>
</evidence>